<accession>A0A2T8HY81</accession>
<dbReference type="GO" id="GO:0016020">
    <property type="term" value="C:membrane"/>
    <property type="evidence" value="ECO:0007669"/>
    <property type="project" value="UniProtKB-SubCell"/>
</dbReference>
<evidence type="ECO:0000256" key="3">
    <source>
        <dbReference type="ARBA" id="ARBA00022989"/>
    </source>
</evidence>
<keyword evidence="3 5" id="KW-1133">Transmembrane helix</keyword>
<proteinExistence type="predicted"/>
<keyword evidence="7" id="KW-1185">Reference proteome</keyword>
<reference evidence="6 7" key="1">
    <citation type="submission" date="2018-04" db="EMBL/GenBank/DDBJ databases">
        <title>Pararhodobacter oceanense sp. nov., isolated from marine intertidal sediment.</title>
        <authorList>
            <person name="Wang X.-L."/>
            <person name="Du Z.-J."/>
        </authorList>
    </citation>
    <scope>NUCLEOTIDE SEQUENCE [LARGE SCALE GENOMIC DNA]</scope>
    <source>
        <strain evidence="6 7">AM505</strain>
    </source>
</reference>
<dbReference type="Proteomes" id="UP000245911">
    <property type="component" value="Unassembled WGS sequence"/>
</dbReference>
<dbReference type="RefSeq" id="WP_116556815.1">
    <property type="nucleotide sequence ID" value="NZ_QDKM01000001.1"/>
</dbReference>
<name>A0A2T8HY81_9RHOB</name>
<dbReference type="PANTHER" id="PTHR42038:SF2">
    <property type="entry name" value="TERPENE CYCLASE AUSL"/>
    <property type="match status" value="1"/>
</dbReference>
<gene>
    <name evidence="6" type="ORF">DDE20_02310</name>
</gene>
<evidence type="ECO:0000256" key="5">
    <source>
        <dbReference type="SAM" id="Phobius"/>
    </source>
</evidence>
<evidence type="ECO:0000256" key="4">
    <source>
        <dbReference type="ARBA" id="ARBA00023136"/>
    </source>
</evidence>
<feature type="transmembrane region" description="Helical" evidence="5">
    <location>
        <begin position="107"/>
        <end position="128"/>
    </location>
</feature>
<protein>
    <submittedName>
        <fullName evidence="6">Uncharacterized protein</fullName>
    </submittedName>
</protein>
<feature type="transmembrane region" description="Helical" evidence="5">
    <location>
        <begin position="37"/>
        <end position="55"/>
    </location>
</feature>
<dbReference type="AlphaFoldDB" id="A0A2T8HY81"/>
<dbReference type="OrthoDB" id="7825963at2"/>
<feature type="transmembrane region" description="Helical" evidence="5">
    <location>
        <begin position="179"/>
        <end position="198"/>
    </location>
</feature>
<dbReference type="InterPro" id="IPR039020">
    <property type="entry name" value="PaxB-like"/>
</dbReference>
<comment type="subcellular location">
    <subcellularLocation>
        <location evidence="1">Membrane</location>
        <topology evidence="1">Multi-pass membrane protein</topology>
    </subcellularLocation>
</comment>
<dbReference type="PANTHER" id="PTHR42038">
    <property type="match status" value="1"/>
</dbReference>
<keyword evidence="4 5" id="KW-0472">Membrane</keyword>
<evidence type="ECO:0000313" key="6">
    <source>
        <dbReference type="EMBL" id="PVH30400.1"/>
    </source>
</evidence>
<dbReference type="GO" id="GO:0016829">
    <property type="term" value="F:lyase activity"/>
    <property type="evidence" value="ECO:0007669"/>
    <property type="project" value="InterPro"/>
</dbReference>
<feature type="transmembrane region" description="Helical" evidence="5">
    <location>
        <begin position="75"/>
        <end position="95"/>
    </location>
</feature>
<sequence>MDTPTIISSHLATYGWTLTYIAIAYRGFQDKSYGMPIVALSLNLPWEIIFAYVITPHGSADSLLVPYGALKAQGAFTLWATLDLLILYTYFKYGYKYFETQYNISKAQWIIFSLAMLTFGTAIVYNGGMFFMQFEEYFNHDQIEGAKVIAFAQNALMSIAFIAMFYARGGSVEGQSFTIAWAKWIGTSMSGGIAYIIARPDEWYFVGTFIIAIFIADLYYMFIIYRALRRKGINPWTRL</sequence>
<evidence type="ECO:0000313" key="7">
    <source>
        <dbReference type="Proteomes" id="UP000245911"/>
    </source>
</evidence>
<dbReference type="EMBL" id="QDKM01000001">
    <property type="protein sequence ID" value="PVH30400.1"/>
    <property type="molecule type" value="Genomic_DNA"/>
</dbReference>
<keyword evidence="2 5" id="KW-0812">Transmembrane</keyword>
<feature type="transmembrane region" description="Helical" evidence="5">
    <location>
        <begin position="204"/>
        <end position="228"/>
    </location>
</feature>
<feature type="transmembrane region" description="Helical" evidence="5">
    <location>
        <begin position="6"/>
        <end position="25"/>
    </location>
</feature>
<feature type="transmembrane region" description="Helical" evidence="5">
    <location>
        <begin position="148"/>
        <end position="167"/>
    </location>
</feature>
<comment type="caution">
    <text evidence="6">The sequence shown here is derived from an EMBL/GenBank/DDBJ whole genome shotgun (WGS) entry which is preliminary data.</text>
</comment>
<evidence type="ECO:0000256" key="1">
    <source>
        <dbReference type="ARBA" id="ARBA00004141"/>
    </source>
</evidence>
<evidence type="ECO:0000256" key="2">
    <source>
        <dbReference type="ARBA" id="ARBA00022692"/>
    </source>
</evidence>
<dbReference type="Pfam" id="PF25129">
    <property type="entry name" value="Pyr4-TMTC"/>
    <property type="match status" value="1"/>
</dbReference>
<organism evidence="6 7">
    <name type="scientific">Pararhodobacter oceanensis</name>
    <dbReference type="NCBI Taxonomy" id="2172121"/>
    <lineage>
        <taxon>Bacteria</taxon>
        <taxon>Pseudomonadati</taxon>
        <taxon>Pseudomonadota</taxon>
        <taxon>Alphaproteobacteria</taxon>
        <taxon>Rhodobacterales</taxon>
        <taxon>Paracoccaceae</taxon>
        <taxon>Pararhodobacter</taxon>
    </lineage>
</organism>